<keyword evidence="2" id="KW-0812">Transmembrane</keyword>
<protein>
    <submittedName>
        <fullName evidence="3">Uncharacterized protein</fullName>
    </submittedName>
</protein>
<reference evidence="3" key="1">
    <citation type="submission" date="2018-10" db="EMBL/GenBank/DDBJ databases">
        <title>Population genomic analysis revealed the cold adaptation of white poplar.</title>
        <authorList>
            <person name="Liu Y.-J."/>
        </authorList>
    </citation>
    <scope>NUCLEOTIDE SEQUENCE [LARGE SCALE GENOMIC DNA]</scope>
    <source>
        <strain evidence="3">PAL-ZL1</strain>
    </source>
</reference>
<feature type="region of interest" description="Disordered" evidence="1">
    <location>
        <begin position="37"/>
        <end position="99"/>
    </location>
</feature>
<keyword evidence="2" id="KW-0472">Membrane</keyword>
<feature type="transmembrane region" description="Helical" evidence="2">
    <location>
        <begin position="6"/>
        <end position="27"/>
    </location>
</feature>
<feature type="compositionally biased region" description="Basic and acidic residues" evidence="1">
    <location>
        <begin position="80"/>
        <end position="99"/>
    </location>
</feature>
<comment type="caution">
    <text evidence="3">The sequence shown here is derived from an EMBL/GenBank/DDBJ whole genome shotgun (WGS) entry which is preliminary data.</text>
</comment>
<sequence length="145" mass="16552">MSSMLTSQGVVLATVMAVSSTVVFLAFSKQKTLPNQVLSENRDSESPTPSQDLRSCLSSEGKRKKKRVQFAENVKNTKGNGDEYRRERQSPWHARREREVSNTRMSRVCRNEIQGNHGMPENRVALYSGILVDRVHKMECSYLFQ</sequence>
<dbReference type="PANTHER" id="PTHR33564">
    <property type="entry name" value="TRANSMEMBRANE PROTEIN"/>
    <property type="match status" value="1"/>
</dbReference>
<gene>
    <name evidence="3" type="ORF">D5086_0000290240</name>
</gene>
<feature type="compositionally biased region" description="Polar residues" evidence="1">
    <location>
        <begin position="46"/>
        <end position="58"/>
    </location>
</feature>
<proteinExistence type="predicted"/>
<keyword evidence="2" id="KW-1133">Transmembrane helix</keyword>
<dbReference type="PANTHER" id="PTHR33564:SF15">
    <property type="entry name" value="PROTEIN, PUTATIVE-RELATED"/>
    <property type="match status" value="1"/>
</dbReference>
<evidence type="ECO:0000313" key="3">
    <source>
        <dbReference type="EMBL" id="TKR74920.1"/>
    </source>
</evidence>
<dbReference type="EMBL" id="RCHU01001153">
    <property type="protein sequence ID" value="TKR74920.1"/>
    <property type="molecule type" value="Genomic_DNA"/>
</dbReference>
<dbReference type="AlphaFoldDB" id="A0A4U5MY59"/>
<evidence type="ECO:0000256" key="2">
    <source>
        <dbReference type="SAM" id="Phobius"/>
    </source>
</evidence>
<name>A0A4U5MY59_POPAL</name>
<accession>A0A4U5MY59</accession>
<organism evidence="3">
    <name type="scientific">Populus alba</name>
    <name type="common">White poplar</name>
    <dbReference type="NCBI Taxonomy" id="43335"/>
    <lineage>
        <taxon>Eukaryota</taxon>
        <taxon>Viridiplantae</taxon>
        <taxon>Streptophyta</taxon>
        <taxon>Embryophyta</taxon>
        <taxon>Tracheophyta</taxon>
        <taxon>Spermatophyta</taxon>
        <taxon>Magnoliopsida</taxon>
        <taxon>eudicotyledons</taxon>
        <taxon>Gunneridae</taxon>
        <taxon>Pentapetalae</taxon>
        <taxon>rosids</taxon>
        <taxon>fabids</taxon>
        <taxon>Malpighiales</taxon>
        <taxon>Salicaceae</taxon>
        <taxon>Saliceae</taxon>
        <taxon>Populus</taxon>
    </lineage>
</organism>
<evidence type="ECO:0000256" key="1">
    <source>
        <dbReference type="SAM" id="MobiDB-lite"/>
    </source>
</evidence>